<feature type="compositionally biased region" description="Basic and acidic residues" evidence="1">
    <location>
        <begin position="106"/>
        <end position="115"/>
    </location>
</feature>
<dbReference type="AlphaFoldDB" id="E9J8E1"/>
<evidence type="ECO:0000256" key="1">
    <source>
        <dbReference type="SAM" id="MobiDB-lite"/>
    </source>
</evidence>
<gene>
    <name evidence="2" type="ORF">SINV_06750</name>
</gene>
<protein>
    <submittedName>
        <fullName evidence="2">Uncharacterized protein</fullName>
    </submittedName>
</protein>
<organism>
    <name type="scientific">Solenopsis invicta</name>
    <name type="common">Red imported fire ant</name>
    <name type="synonym">Solenopsis wagneri</name>
    <dbReference type="NCBI Taxonomy" id="13686"/>
    <lineage>
        <taxon>Eukaryota</taxon>
        <taxon>Metazoa</taxon>
        <taxon>Ecdysozoa</taxon>
        <taxon>Arthropoda</taxon>
        <taxon>Hexapoda</taxon>
        <taxon>Insecta</taxon>
        <taxon>Pterygota</taxon>
        <taxon>Neoptera</taxon>
        <taxon>Endopterygota</taxon>
        <taxon>Hymenoptera</taxon>
        <taxon>Apocrita</taxon>
        <taxon>Aculeata</taxon>
        <taxon>Formicoidea</taxon>
        <taxon>Formicidae</taxon>
        <taxon>Myrmicinae</taxon>
        <taxon>Solenopsis</taxon>
    </lineage>
</organism>
<feature type="region of interest" description="Disordered" evidence="1">
    <location>
        <begin position="103"/>
        <end position="123"/>
    </location>
</feature>
<name>E9J8E1_SOLIN</name>
<reference evidence="2" key="1">
    <citation type="journal article" date="2011" name="Proc. Natl. Acad. Sci. U.S.A.">
        <title>The genome of the fire ant Solenopsis invicta.</title>
        <authorList>
            <person name="Wurm Y."/>
            <person name="Wang J."/>
            <person name="Riba-Grognuz O."/>
            <person name="Corona M."/>
            <person name="Nygaard S."/>
            <person name="Hunt B.G."/>
            <person name="Ingram K.K."/>
            <person name="Falquet L."/>
            <person name="Nipitwattanaphon M."/>
            <person name="Gotzek D."/>
            <person name="Dijkstra M.B."/>
            <person name="Oettler J."/>
            <person name="Comtesse F."/>
            <person name="Shih C.J."/>
            <person name="Wu W.J."/>
            <person name="Yang C.C."/>
            <person name="Thomas J."/>
            <person name="Beaudoing E."/>
            <person name="Pradervand S."/>
            <person name="Flegel V."/>
            <person name="Cook E.D."/>
            <person name="Fabbretti R."/>
            <person name="Stockinger H."/>
            <person name="Long L."/>
            <person name="Farmerie W.G."/>
            <person name="Oakey J."/>
            <person name="Boomsma J.J."/>
            <person name="Pamilo P."/>
            <person name="Yi S.V."/>
            <person name="Heinze J."/>
            <person name="Goodisman M.A."/>
            <person name="Farinelli L."/>
            <person name="Harshman K."/>
            <person name="Hulo N."/>
            <person name="Cerutti L."/>
            <person name="Xenarios I."/>
            <person name="Shoemaker D."/>
            <person name="Keller L."/>
        </authorList>
    </citation>
    <scope>NUCLEOTIDE SEQUENCE [LARGE SCALE GENOMIC DNA]</scope>
</reference>
<sequence>MDIFRGTRGLGSGLCNGKEEVWDRVVGVKVEDRVESDHFPLVVGIKERGERRRKEGRGKRKWRCTKEGKKEFGERMEEVWEKKGDRDSMDWEELKEEVQGILRGGQKKERKEGRMVGHGMQGE</sequence>
<dbReference type="HOGENOM" id="CLU_2018075_0_0_1"/>
<feature type="non-terminal residue" evidence="2">
    <location>
        <position position="123"/>
    </location>
</feature>
<dbReference type="EMBL" id="GL768994">
    <property type="protein sequence ID" value="EFZ10913.1"/>
    <property type="molecule type" value="Genomic_DNA"/>
</dbReference>
<proteinExistence type="predicted"/>
<evidence type="ECO:0000313" key="2">
    <source>
        <dbReference type="EMBL" id="EFZ10913.1"/>
    </source>
</evidence>
<accession>E9J8E1</accession>